<name>A0ABU6E456_9ENTR</name>
<organism evidence="1 2">
    <name type="scientific">Enterobacter vonholyi</name>
    <dbReference type="NCBI Taxonomy" id="2797505"/>
    <lineage>
        <taxon>Bacteria</taxon>
        <taxon>Pseudomonadati</taxon>
        <taxon>Pseudomonadota</taxon>
        <taxon>Gammaproteobacteria</taxon>
        <taxon>Enterobacterales</taxon>
        <taxon>Enterobacteriaceae</taxon>
        <taxon>Enterobacter</taxon>
    </lineage>
</organism>
<dbReference type="EMBL" id="JALLMC010000005">
    <property type="protein sequence ID" value="MEB6411000.1"/>
    <property type="molecule type" value="Genomic_DNA"/>
</dbReference>
<dbReference type="RefSeq" id="WP_133293839.1">
    <property type="nucleotide sequence ID" value="NZ_JALLMC010000005.1"/>
</dbReference>
<proteinExistence type="predicted"/>
<gene>
    <name evidence="1" type="ORF">MXM28_15020</name>
</gene>
<accession>A0ABU6E456</accession>
<reference evidence="1 2" key="1">
    <citation type="submission" date="2022-04" db="EMBL/GenBank/DDBJ databases">
        <title>Whole genome surviellance of AMR bacteria from Assam, India: One Health Study.</title>
        <authorList>
            <person name="Mendem S.K."/>
            <person name="Rakshit O."/>
            <person name="Murugesan D."/>
            <person name="Shome R."/>
            <person name="Raisen C."/>
            <person name="Holmes M.A."/>
            <person name="Saikia K."/>
            <person name="Shome B.R."/>
        </authorList>
    </citation>
    <scope>NUCLEOTIDE SEQUENCE [LARGE SCALE GENOMIC DNA]</scope>
    <source>
        <strain evidence="1 2">MGG-11lp</strain>
    </source>
</reference>
<comment type="caution">
    <text evidence="1">The sequence shown here is derived from an EMBL/GenBank/DDBJ whole genome shotgun (WGS) entry which is preliminary data.</text>
</comment>
<sequence length="131" mass="15818">MEFNPQSQLKTWLLFPMIYTNPWNNAHQELCYYIIVIIAEDLFMPKKIISTIDNFNKNLRVLSSEEEFEHWYKEQYDFSMFSEEEIKQAIQEERPENYPCIPLVIKDDNALFYLSKELILYCVGRIFDKKG</sequence>
<evidence type="ECO:0000313" key="2">
    <source>
        <dbReference type="Proteomes" id="UP001306510"/>
    </source>
</evidence>
<dbReference type="Proteomes" id="UP001306510">
    <property type="component" value="Unassembled WGS sequence"/>
</dbReference>
<keyword evidence="2" id="KW-1185">Reference proteome</keyword>
<evidence type="ECO:0000313" key="1">
    <source>
        <dbReference type="EMBL" id="MEB6411000.1"/>
    </source>
</evidence>
<protein>
    <submittedName>
        <fullName evidence="1">Uncharacterized protein</fullName>
    </submittedName>
</protein>